<protein>
    <submittedName>
        <fullName evidence="2">Uncharacterized protein</fullName>
    </submittedName>
</protein>
<dbReference type="Proteomes" id="UP000471381">
    <property type="component" value="Unassembled WGS sequence"/>
</dbReference>
<dbReference type="AlphaFoldDB" id="A0A6N9TJL8"/>
<dbReference type="RefSeq" id="WP_163107273.1">
    <property type="nucleotide sequence ID" value="NZ_JAAAWO010000011.1"/>
</dbReference>
<dbReference type="EMBL" id="JAAAWO010000011">
    <property type="protein sequence ID" value="NDW16682.1"/>
    <property type="molecule type" value="Genomic_DNA"/>
</dbReference>
<sequence>MLKRAFSFVSIAFIYFIITVLIHEAGHAFAGQIYGLGTPSIHLWPGIEVPLDISPWSFSSYWPENALAYVTFIPETTNLVVEYPENPHLLAVNPQLKILLEHPNNSNYLPPLVGVMGSGITYAVSLLCTLFLWFCNPMGIVRTFSVFGAFLFYDILSYTIFPVFFGLQHLIFIGGSYAEPIIFLAEMGIPSYVSISLVCALCVLQMIALGYISKSEGLIYTNNR</sequence>
<feature type="transmembrane region" description="Helical" evidence="1">
    <location>
        <begin position="146"/>
        <end position="172"/>
    </location>
</feature>
<evidence type="ECO:0000313" key="2">
    <source>
        <dbReference type="EMBL" id="NDW16682.1"/>
    </source>
</evidence>
<proteinExistence type="predicted"/>
<keyword evidence="1" id="KW-1133">Transmembrane helix</keyword>
<reference evidence="2 3" key="1">
    <citation type="submission" date="2020-01" db="EMBL/GenBank/DDBJ databases">
        <title>Genomes of bacteria type strains.</title>
        <authorList>
            <person name="Chen J."/>
            <person name="Zhu S."/>
            <person name="Yang J."/>
        </authorList>
    </citation>
    <scope>NUCLEOTIDE SEQUENCE [LARGE SCALE GENOMIC DNA]</scope>
    <source>
        <strain evidence="2 3">LMG 24078</strain>
    </source>
</reference>
<keyword evidence="1" id="KW-0812">Transmembrane</keyword>
<name>A0A6N9TJL8_9ALTE</name>
<feature type="transmembrane region" description="Helical" evidence="1">
    <location>
        <begin position="192"/>
        <end position="212"/>
    </location>
</feature>
<gene>
    <name evidence="2" type="ORF">GTQ48_14300</name>
</gene>
<keyword evidence="1" id="KW-0472">Membrane</keyword>
<evidence type="ECO:0000313" key="3">
    <source>
        <dbReference type="Proteomes" id="UP000471381"/>
    </source>
</evidence>
<comment type="caution">
    <text evidence="2">The sequence shown here is derived from an EMBL/GenBank/DDBJ whole genome shotgun (WGS) entry which is preliminary data.</text>
</comment>
<accession>A0A6N9TJL8</accession>
<keyword evidence="3" id="KW-1185">Reference proteome</keyword>
<feature type="transmembrane region" description="Helical" evidence="1">
    <location>
        <begin position="112"/>
        <end position="134"/>
    </location>
</feature>
<organism evidence="2 3">
    <name type="scientific">Alteromonas genovensis</name>
    <dbReference type="NCBI Taxonomy" id="471225"/>
    <lineage>
        <taxon>Bacteria</taxon>
        <taxon>Pseudomonadati</taxon>
        <taxon>Pseudomonadota</taxon>
        <taxon>Gammaproteobacteria</taxon>
        <taxon>Alteromonadales</taxon>
        <taxon>Alteromonadaceae</taxon>
        <taxon>Alteromonas/Salinimonas group</taxon>
        <taxon>Alteromonas</taxon>
    </lineage>
</organism>
<evidence type="ECO:0000256" key="1">
    <source>
        <dbReference type="SAM" id="Phobius"/>
    </source>
</evidence>